<proteinExistence type="predicted"/>
<sequence>MALSSHPFFFREDEMHERQRERQRHIWQFRVRRWWWGGPARPGLRSPSNRLNVFLAESERHAERFADPVCDEDETRQRTKKVVLLALTLSELAKPRRHTRLI</sequence>
<reference evidence="2" key="1">
    <citation type="journal article" date="2012" name="Nat. Genet.">
        <title>Lifestyle transitions in plant pathogenic Colletotrichum fungi deciphered by genome and transcriptome analyses.</title>
        <authorList>
            <person name="O'Connell R.J."/>
            <person name="Thon M.R."/>
            <person name="Hacquard S."/>
            <person name="Amyotte S.G."/>
            <person name="Kleemann J."/>
            <person name="Torres M.F."/>
            <person name="Damm U."/>
            <person name="Buiate E.A."/>
            <person name="Epstein L."/>
            <person name="Alkan N."/>
            <person name="Altmueller J."/>
            <person name="Alvarado-Balderrama L."/>
            <person name="Bauser C.A."/>
            <person name="Becker C."/>
            <person name="Birren B.W."/>
            <person name="Chen Z."/>
            <person name="Choi J."/>
            <person name="Crouch J.A."/>
            <person name="Duvick J.P."/>
            <person name="Farman M.A."/>
            <person name="Gan P."/>
            <person name="Heiman D."/>
            <person name="Henrissat B."/>
            <person name="Howard R.J."/>
            <person name="Kabbage M."/>
            <person name="Koch C."/>
            <person name="Kracher B."/>
            <person name="Kubo Y."/>
            <person name="Law A.D."/>
            <person name="Lebrun M.-H."/>
            <person name="Lee Y.-H."/>
            <person name="Miyara I."/>
            <person name="Moore N."/>
            <person name="Neumann U."/>
            <person name="Nordstroem K."/>
            <person name="Panaccione D.G."/>
            <person name="Panstruga R."/>
            <person name="Place M."/>
            <person name="Proctor R.H."/>
            <person name="Prusky D."/>
            <person name="Rech G."/>
            <person name="Reinhardt R."/>
            <person name="Rollins J.A."/>
            <person name="Rounsley S."/>
            <person name="Schardl C.L."/>
            <person name="Schwartz D.C."/>
            <person name="Shenoy N."/>
            <person name="Shirasu K."/>
            <person name="Sikhakolli U.R."/>
            <person name="Stueber K."/>
            <person name="Sukno S.A."/>
            <person name="Sweigard J.A."/>
            <person name="Takano Y."/>
            <person name="Takahara H."/>
            <person name="Trail F."/>
            <person name="van der Does H.C."/>
            <person name="Voll L.M."/>
            <person name="Will I."/>
            <person name="Young S."/>
            <person name="Zeng Q."/>
            <person name="Zhang J."/>
            <person name="Zhou S."/>
            <person name="Dickman M.B."/>
            <person name="Schulze-Lefert P."/>
            <person name="Ver Loren van Themaat E."/>
            <person name="Ma L.-J."/>
            <person name="Vaillancourt L.J."/>
        </authorList>
    </citation>
    <scope>NUCLEOTIDE SEQUENCE [LARGE SCALE GENOMIC DNA]</scope>
    <source>
        <strain evidence="2">M1.001 / M2 / FGSC 10212</strain>
    </source>
</reference>
<dbReference type="GeneID" id="24408759"/>
<dbReference type="HOGENOM" id="CLU_2277289_0_0_1"/>
<keyword evidence="2" id="KW-1185">Reference proteome</keyword>
<dbReference type="EMBL" id="GG697340">
    <property type="protein sequence ID" value="EFQ28250.1"/>
    <property type="molecule type" value="Genomic_DNA"/>
</dbReference>
<protein>
    <submittedName>
        <fullName evidence="1">Uncharacterized protein</fullName>
    </submittedName>
</protein>
<name>E3QC15_COLGM</name>
<dbReference type="VEuPathDB" id="FungiDB:GLRG_03394"/>
<dbReference type="Proteomes" id="UP000008782">
    <property type="component" value="Unassembled WGS sequence"/>
</dbReference>
<evidence type="ECO:0000313" key="1">
    <source>
        <dbReference type="EMBL" id="EFQ28250.1"/>
    </source>
</evidence>
<gene>
    <name evidence="1" type="ORF">GLRG_03394</name>
</gene>
<evidence type="ECO:0000313" key="2">
    <source>
        <dbReference type="Proteomes" id="UP000008782"/>
    </source>
</evidence>
<organism evidence="2">
    <name type="scientific">Colletotrichum graminicola (strain M1.001 / M2 / FGSC 10212)</name>
    <name type="common">Maize anthracnose fungus</name>
    <name type="synonym">Glomerella graminicola</name>
    <dbReference type="NCBI Taxonomy" id="645133"/>
    <lineage>
        <taxon>Eukaryota</taxon>
        <taxon>Fungi</taxon>
        <taxon>Dikarya</taxon>
        <taxon>Ascomycota</taxon>
        <taxon>Pezizomycotina</taxon>
        <taxon>Sordariomycetes</taxon>
        <taxon>Hypocreomycetidae</taxon>
        <taxon>Glomerellales</taxon>
        <taxon>Glomerellaceae</taxon>
        <taxon>Colletotrichum</taxon>
        <taxon>Colletotrichum graminicola species complex</taxon>
    </lineage>
</organism>
<dbReference type="RefSeq" id="XP_008092270.1">
    <property type="nucleotide sequence ID" value="XM_008094079.1"/>
</dbReference>
<accession>E3QC15</accession>
<dbReference type="AlphaFoldDB" id="E3QC15"/>